<comment type="caution">
    <text evidence="7">The sequence shown here is derived from an EMBL/GenBank/DDBJ whole genome shotgun (WGS) entry which is preliminary data.</text>
</comment>
<feature type="transmembrane region" description="Helical" evidence="5">
    <location>
        <begin position="129"/>
        <end position="152"/>
    </location>
</feature>
<accession>A0ABD0JVC7</accession>
<dbReference type="EMBL" id="JACVVK020000318">
    <property type="protein sequence ID" value="KAK7478711.1"/>
    <property type="molecule type" value="Genomic_DNA"/>
</dbReference>
<keyword evidence="2 5" id="KW-0812">Transmembrane</keyword>
<dbReference type="PANTHER" id="PTHR47023">
    <property type="entry name" value="SEX PEPTIDE RECEPTOR"/>
    <property type="match status" value="1"/>
</dbReference>
<reference evidence="7 8" key="1">
    <citation type="journal article" date="2023" name="Sci. Data">
        <title>Genome assembly of the Korean intertidal mud-creeper Batillaria attramentaria.</title>
        <authorList>
            <person name="Patra A.K."/>
            <person name="Ho P.T."/>
            <person name="Jun S."/>
            <person name="Lee S.J."/>
            <person name="Kim Y."/>
            <person name="Won Y.J."/>
        </authorList>
    </citation>
    <scope>NUCLEOTIDE SEQUENCE [LARGE SCALE GENOMIC DNA]</scope>
    <source>
        <strain evidence="7">Wonlab-2016</strain>
    </source>
</reference>
<organism evidence="7 8">
    <name type="scientific">Batillaria attramentaria</name>
    <dbReference type="NCBI Taxonomy" id="370345"/>
    <lineage>
        <taxon>Eukaryota</taxon>
        <taxon>Metazoa</taxon>
        <taxon>Spiralia</taxon>
        <taxon>Lophotrochozoa</taxon>
        <taxon>Mollusca</taxon>
        <taxon>Gastropoda</taxon>
        <taxon>Caenogastropoda</taxon>
        <taxon>Sorbeoconcha</taxon>
        <taxon>Cerithioidea</taxon>
        <taxon>Batillariidae</taxon>
        <taxon>Batillaria</taxon>
    </lineage>
</organism>
<keyword evidence="4 5" id="KW-0472">Membrane</keyword>
<feature type="domain" description="G-protein coupled receptors family 1 profile" evidence="6">
    <location>
        <begin position="108"/>
        <end position="186"/>
    </location>
</feature>
<evidence type="ECO:0000256" key="3">
    <source>
        <dbReference type="ARBA" id="ARBA00022989"/>
    </source>
</evidence>
<feature type="transmembrane region" description="Helical" evidence="5">
    <location>
        <begin position="93"/>
        <end position="117"/>
    </location>
</feature>
<protein>
    <recommendedName>
        <fullName evidence="6">G-protein coupled receptors family 1 profile domain-containing protein</fullName>
    </recommendedName>
</protein>
<dbReference type="InterPro" id="IPR019427">
    <property type="entry name" value="7TM_GPCR_serpentine_rcpt_Srw"/>
</dbReference>
<keyword evidence="8" id="KW-1185">Reference proteome</keyword>
<evidence type="ECO:0000259" key="6">
    <source>
        <dbReference type="PROSITE" id="PS50262"/>
    </source>
</evidence>
<keyword evidence="3 5" id="KW-1133">Transmembrane helix</keyword>
<evidence type="ECO:0000313" key="7">
    <source>
        <dbReference type="EMBL" id="KAK7478711.1"/>
    </source>
</evidence>
<evidence type="ECO:0000256" key="2">
    <source>
        <dbReference type="ARBA" id="ARBA00022692"/>
    </source>
</evidence>
<evidence type="ECO:0000256" key="1">
    <source>
        <dbReference type="ARBA" id="ARBA00004370"/>
    </source>
</evidence>
<evidence type="ECO:0000313" key="8">
    <source>
        <dbReference type="Proteomes" id="UP001519460"/>
    </source>
</evidence>
<dbReference type="Proteomes" id="UP001519460">
    <property type="component" value="Unassembled WGS sequence"/>
</dbReference>
<dbReference type="PROSITE" id="PS50262">
    <property type="entry name" value="G_PROTEIN_RECEP_F1_2"/>
    <property type="match status" value="1"/>
</dbReference>
<comment type="subcellular location">
    <subcellularLocation>
        <location evidence="1">Membrane</location>
    </subcellularLocation>
</comment>
<dbReference type="GO" id="GO:0016020">
    <property type="term" value="C:membrane"/>
    <property type="evidence" value="ECO:0007669"/>
    <property type="project" value="UniProtKB-SubCell"/>
</dbReference>
<dbReference type="InterPro" id="IPR017452">
    <property type="entry name" value="GPCR_Rhodpsn_7TM"/>
</dbReference>
<evidence type="ECO:0000256" key="4">
    <source>
        <dbReference type="ARBA" id="ARBA00023136"/>
    </source>
</evidence>
<gene>
    <name evidence="7" type="ORF">BaRGS_00030015</name>
</gene>
<dbReference type="Gene3D" id="1.20.1070.10">
    <property type="entry name" value="Rhodopsin 7-helix transmembrane proteins"/>
    <property type="match status" value="1"/>
</dbReference>
<evidence type="ECO:0000256" key="5">
    <source>
        <dbReference type="SAM" id="Phobius"/>
    </source>
</evidence>
<name>A0ABD0JVC7_9CAEN</name>
<dbReference type="InterPro" id="IPR053071">
    <property type="entry name" value="GPCR1-related_rcpt"/>
</dbReference>
<dbReference type="PANTHER" id="PTHR47023:SF1">
    <property type="entry name" value="SEX PEPTIDE RECEPTOR"/>
    <property type="match status" value="1"/>
</dbReference>
<dbReference type="SUPFAM" id="SSF81321">
    <property type="entry name" value="Family A G protein-coupled receptor-like"/>
    <property type="match status" value="1"/>
</dbReference>
<sequence>MMKIFLFVDGAESDQAPDKANDIRASASTTELTQLTQDHLEAEQPTINDSSVRVNCSENQTRQRETDPPHLPSAEPHDFLLSAMYPPEYAIPIYGYLIPVVALITVISDSLLCIVLLKKEMRSPTNALLVAIAISDMLTGLIPAPVLVYFFATDRFWEFVPYEWCWAFFTYLTIFHTGRMFHTASI</sequence>
<dbReference type="Pfam" id="PF10324">
    <property type="entry name" value="7TM_GPCR_Srw"/>
    <property type="match status" value="1"/>
</dbReference>
<feature type="transmembrane region" description="Helical" evidence="5">
    <location>
        <begin position="164"/>
        <end position="181"/>
    </location>
</feature>
<proteinExistence type="predicted"/>
<dbReference type="AlphaFoldDB" id="A0ABD0JVC7"/>